<accession>A0ABV6VYB4</accession>
<organism evidence="1 2">
    <name type="scientific">Streptacidiphilus cavernicola</name>
    <dbReference type="NCBI Taxonomy" id="3342716"/>
    <lineage>
        <taxon>Bacteria</taxon>
        <taxon>Bacillati</taxon>
        <taxon>Actinomycetota</taxon>
        <taxon>Actinomycetes</taxon>
        <taxon>Kitasatosporales</taxon>
        <taxon>Streptomycetaceae</taxon>
        <taxon>Streptacidiphilus</taxon>
    </lineage>
</organism>
<dbReference type="Proteomes" id="UP001592531">
    <property type="component" value="Unassembled WGS sequence"/>
</dbReference>
<evidence type="ECO:0000313" key="2">
    <source>
        <dbReference type="Proteomes" id="UP001592531"/>
    </source>
</evidence>
<proteinExistence type="predicted"/>
<gene>
    <name evidence="1" type="ORF">ACEZDE_18195</name>
</gene>
<protein>
    <recommendedName>
        <fullName evidence="3">Metallothionein</fullName>
    </recommendedName>
</protein>
<keyword evidence="2" id="KW-1185">Reference proteome</keyword>
<dbReference type="RefSeq" id="WP_380537347.1">
    <property type="nucleotide sequence ID" value="NZ_JBHFAB010000013.1"/>
</dbReference>
<evidence type="ECO:0000313" key="1">
    <source>
        <dbReference type="EMBL" id="MFC1418551.1"/>
    </source>
</evidence>
<sequence length="86" mass="8933">MTVLDDEDLTACPSGGCYELEECGCYGEDDDCTHCGGAGERVPDHCCDCGGNEYQCTCCGKCGSQNVGTCGCKLTVRTADGGTREV</sequence>
<reference evidence="1 2" key="1">
    <citation type="submission" date="2024-09" db="EMBL/GenBank/DDBJ databases">
        <authorList>
            <person name="Lee S.D."/>
        </authorList>
    </citation>
    <scope>NUCLEOTIDE SEQUENCE [LARGE SCALE GENOMIC DNA]</scope>
    <source>
        <strain evidence="1 2">N8-3</strain>
    </source>
</reference>
<name>A0ABV6VYB4_9ACTN</name>
<comment type="caution">
    <text evidence="1">The sequence shown here is derived from an EMBL/GenBank/DDBJ whole genome shotgun (WGS) entry which is preliminary data.</text>
</comment>
<dbReference type="EMBL" id="JBHFAB010000013">
    <property type="protein sequence ID" value="MFC1418551.1"/>
    <property type="molecule type" value="Genomic_DNA"/>
</dbReference>
<evidence type="ECO:0008006" key="3">
    <source>
        <dbReference type="Google" id="ProtNLM"/>
    </source>
</evidence>